<comment type="catalytic activity">
    <reaction evidence="8">
        <text>L-seryl-[protein] + ATP = O-phospho-L-seryl-[protein] + ADP + H(+)</text>
        <dbReference type="Rhea" id="RHEA:17989"/>
        <dbReference type="Rhea" id="RHEA-COMP:9863"/>
        <dbReference type="Rhea" id="RHEA-COMP:11604"/>
        <dbReference type="ChEBI" id="CHEBI:15378"/>
        <dbReference type="ChEBI" id="CHEBI:29999"/>
        <dbReference type="ChEBI" id="CHEBI:30616"/>
        <dbReference type="ChEBI" id="CHEBI:83421"/>
        <dbReference type="ChEBI" id="CHEBI:456216"/>
        <dbReference type="EC" id="2.7.11.1"/>
    </reaction>
</comment>
<keyword evidence="11" id="KW-1185">Reference proteome</keyword>
<dbReference type="Proteomes" id="UP000054928">
    <property type="component" value="Unassembled WGS sequence"/>
</dbReference>
<evidence type="ECO:0000256" key="3">
    <source>
        <dbReference type="ARBA" id="ARBA00022679"/>
    </source>
</evidence>
<keyword evidence="6" id="KW-0067">ATP-binding</keyword>
<dbReference type="SUPFAM" id="SSF56112">
    <property type="entry name" value="Protein kinase-like (PK-like)"/>
    <property type="match status" value="1"/>
</dbReference>
<dbReference type="OMA" id="YAHRQVH"/>
<dbReference type="Pfam" id="PF00069">
    <property type="entry name" value="Pkinase"/>
    <property type="match status" value="1"/>
</dbReference>
<keyword evidence="5 10" id="KW-0418">Kinase</keyword>
<dbReference type="GO" id="GO:0004674">
    <property type="term" value="F:protein serine/threonine kinase activity"/>
    <property type="evidence" value="ECO:0007669"/>
    <property type="project" value="UniProtKB-KW"/>
</dbReference>
<dbReference type="STRING" id="4781.A0A0N7L429"/>
<name>A0A0N7L429_PLAHL</name>
<keyword evidence="3" id="KW-0808">Transferase</keyword>
<evidence type="ECO:0000256" key="4">
    <source>
        <dbReference type="ARBA" id="ARBA00022741"/>
    </source>
</evidence>
<dbReference type="InterPro" id="IPR000719">
    <property type="entry name" value="Prot_kinase_dom"/>
</dbReference>
<dbReference type="InterPro" id="IPR011009">
    <property type="entry name" value="Kinase-like_dom_sf"/>
</dbReference>
<dbReference type="PANTHER" id="PTHR24343">
    <property type="entry name" value="SERINE/THREONINE KINASE"/>
    <property type="match status" value="1"/>
</dbReference>
<dbReference type="SMART" id="SM00220">
    <property type="entry name" value="S_TKc"/>
    <property type="match status" value="1"/>
</dbReference>
<dbReference type="EMBL" id="CCYD01000288">
    <property type="protein sequence ID" value="CEG37523.1"/>
    <property type="molecule type" value="Genomic_DNA"/>
</dbReference>
<evidence type="ECO:0000256" key="6">
    <source>
        <dbReference type="ARBA" id="ARBA00022840"/>
    </source>
</evidence>
<dbReference type="PROSITE" id="PS50011">
    <property type="entry name" value="PROTEIN_KINASE_DOM"/>
    <property type="match status" value="1"/>
</dbReference>
<reference evidence="11" key="1">
    <citation type="submission" date="2014-09" db="EMBL/GenBank/DDBJ databases">
        <authorList>
            <person name="Sharma Rahul"/>
            <person name="Thines Marco"/>
        </authorList>
    </citation>
    <scope>NUCLEOTIDE SEQUENCE [LARGE SCALE GENOMIC DNA]</scope>
</reference>
<dbReference type="AlphaFoldDB" id="A0A0N7L429"/>
<evidence type="ECO:0000256" key="1">
    <source>
        <dbReference type="ARBA" id="ARBA00012513"/>
    </source>
</evidence>
<sequence>MDVWFVTTQYPKYGNNPPFETVSHPAVSSRSRPFSMRVPSIYLVWDSKSGVIALRRRERQLAVCRCGLVLAGVYFTIDQAAALQIPVALKIMDRAQVLLQHDDVESEIRVMGQLQMGGLDAPLANDYMIRWEYASDTYNQYVATEYVANGSLQAYAHRQVHQLIIKHLQDFALEHGAAPTKLECISYVYRGSGHEWMRKGIETFKGIVRALTYLHAQNVAHLDLDVYNVAVDVRNCPRIIDLGSSQIMDNRGLVGAGFVNIKCKPLFVSPEVRSHQRMAPPRPGFDGAAADMWAAGVILVQCVIWGFRGGPTYLLSNTNWRREVFSHIDATCSPKTCHLCVNFISIPPLVGAIIKQLLHVDPKQRPSAYEVAMAFQENRQVQLFPVQLKVINKRKSADCPVTVGKNR</sequence>
<evidence type="ECO:0000313" key="11">
    <source>
        <dbReference type="Proteomes" id="UP000054928"/>
    </source>
</evidence>
<evidence type="ECO:0000256" key="2">
    <source>
        <dbReference type="ARBA" id="ARBA00022527"/>
    </source>
</evidence>
<protein>
    <recommendedName>
        <fullName evidence="1">non-specific serine/threonine protein kinase</fullName>
        <ecNumber evidence="1">2.7.11.1</ecNumber>
    </recommendedName>
</protein>
<organism evidence="10 11">
    <name type="scientific">Plasmopara halstedii</name>
    <name type="common">Downy mildew of sunflower</name>
    <dbReference type="NCBI Taxonomy" id="4781"/>
    <lineage>
        <taxon>Eukaryota</taxon>
        <taxon>Sar</taxon>
        <taxon>Stramenopiles</taxon>
        <taxon>Oomycota</taxon>
        <taxon>Peronosporomycetes</taxon>
        <taxon>Peronosporales</taxon>
        <taxon>Peronosporaceae</taxon>
        <taxon>Plasmopara</taxon>
    </lineage>
</organism>
<evidence type="ECO:0000256" key="7">
    <source>
        <dbReference type="ARBA" id="ARBA00047899"/>
    </source>
</evidence>
<evidence type="ECO:0000313" key="10">
    <source>
        <dbReference type="EMBL" id="CEG37523.1"/>
    </source>
</evidence>
<dbReference type="PANTHER" id="PTHR24343:SF547">
    <property type="entry name" value="PROTEIN KINASE DOMAIN-CONTAINING PROTEIN"/>
    <property type="match status" value="1"/>
</dbReference>
<dbReference type="GO" id="GO:0005524">
    <property type="term" value="F:ATP binding"/>
    <property type="evidence" value="ECO:0007669"/>
    <property type="project" value="UniProtKB-KW"/>
</dbReference>
<dbReference type="RefSeq" id="XP_024573892.1">
    <property type="nucleotide sequence ID" value="XM_024722857.1"/>
</dbReference>
<dbReference type="EC" id="2.7.11.1" evidence="1"/>
<comment type="catalytic activity">
    <reaction evidence="7">
        <text>L-threonyl-[protein] + ATP = O-phospho-L-threonyl-[protein] + ADP + H(+)</text>
        <dbReference type="Rhea" id="RHEA:46608"/>
        <dbReference type="Rhea" id="RHEA-COMP:11060"/>
        <dbReference type="Rhea" id="RHEA-COMP:11605"/>
        <dbReference type="ChEBI" id="CHEBI:15378"/>
        <dbReference type="ChEBI" id="CHEBI:30013"/>
        <dbReference type="ChEBI" id="CHEBI:30616"/>
        <dbReference type="ChEBI" id="CHEBI:61977"/>
        <dbReference type="ChEBI" id="CHEBI:456216"/>
        <dbReference type="EC" id="2.7.11.1"/>
    </reaction>
</comment>
<proteinExistence type="predicted"/>
<evidence type="ECO:0000259" key="9">
    <source>
        <dbReference type="PROSITE" id="PS50011"/>
    </source>
</evidence>
<evidence type="ECO:0000256" key="5">
    <source>
        <dbReference type="ARBA" id="ARBA00022777"/>
    </source>
</evidence>
<dbReference type="FunFam" id="1.10.510.10:FF:002519">
    <property type="match status" value="1"/>
</dbReference>
<feature type="domain" description="Protein kinase" evidence="9">
    <location>
        <begin position="55"/>
        <end position="384"/>
    </location>
</feature>
<keyword evidence="4" id="KW-0547">Nucleotide-binding</keyword>
<dbReference type="Gene3D" id="1.10.510.10">
    <property type="entry name" value="Transferase(Phosphotransferase) domain 1"/>
    <property type="match status" value="1"/>
</dbReference>
<evidence type="ECO:0000256" key="8">
    <source>
        <dbReference type="ARBA" id="ARBA00048679"/>
    </source>
</evidence>
<keyword evidence="2" id="KW-0723">Serine/threonine-protein kinase</keyword>
<accession>A0A0N7L429</accession>
<dbReference type="GeneID" id="36400359"/>
<dbReference type="OrthoDB" id="4062651at2759"/>